<accession>A0AAD9H4N9</accession>
<name>A0AAD9H4N9_9PEZI</name>
<keyword evidence="3" id="KW-1185">Reference proteome</keyword>
<protein>
    <submittedName>
        <fullName evidence="2">Uncharacterized protein</fullName>
    </submittedName>
</protein>
<evidence type="ECO:0000313" key="2">
    <source>
        <dbReference type="EMBL" id="KAK2021414.1"/>
    </source>
</evidence>
<keyword evidence="1" id="KW-0812">Transmembrane</keyword>
<keyword evidence="1" id="KW-1133">Transmembrane helix</keyword>
<keyword evidence="1" id="KW-0472">Membrane</keyword>
<evidence type="ECO:0000313" key="3">
    <source>
        <dbReference type="Proteomes" id="UP001232148"/>
    </source>
</evidence>
<dbReference type="EMBL" id="MU843107">
    <property type="protein sequence ID" value="KAK2021414.1"/>
    <property type="molecule type" value="Genomic_DNA"/>
</dbReference>
<organism evidence="2 3">
    <name type="scientific">Colletotrichum zoysiae</name>
    <dbReference type="NCBI Taxonomy" id="1216348"/>
    <lineage>
        <taxon>Eukaryota</taxon>
        <taxon>Fungi</taxon>
        <taxon>Dikarya</taxon>
        <taxon>Ascomycota</taxon>
        <taxon>Pezizomycotina</taxon>
        <taxon>Sordariomycetes</taxon>
        <taxon>Hypocreomycetidae</taxon>
        <taxon>Glomerellales</taxon>
        <taxon>Glomerellaceae</taxon>
        <taxon>Colletotrichum</taxon>
        <taxon>Colletotrichum graminicola species complex</taxon>
    </lineage>
</organism>
<gene>
    <name evidence="2" type="ORF">LX32DRAFT_258255</name>
</gene>
<proteinExistence type="predicted"/>
<sequence>MKKAFYGAAIFLEGVFSFRFRPWNHFLLSLCGAQDTYSFTQLSTPHTFFSFFIIYCWFFLRPVCFFRISPSSSFYPHSHGGEGMKKEWRKKTGMGFMSRGVYSMPPSKRTAGGEGG</sequence>
<reference evidence="2" key="1">
    <citation type="submission" date="2021-06" db="EMBL/GenBank/DDBJ databases">
        <title>Comparative genomics, transcriptomics and evolutionary studies reveal genomic signatures of adaptation to plant cell wall in hemibiotrophic fungi.</title>
        <authorList>
            <consortium name="DOE Joint Genome Institute"/>
            <person name="Baroncelli R."/>
            <person name="Diaz J.F."/>
            <person name="Benocci T."/>
            <person name="Peng M."/>
            <person name="Battaglia E."/>
            <person name="Haridas S."/>
            <person name="Andreopoulos W."/>
            <person name="Labutti K."/>
            <person name="Pangilinan J."/>
            <person name="Floch G.L."/>
            <person name="Makela M.R."/>
            <person name="Henrissat B."/>
            <person name="Grigoriev I.V."/>
            <person name="Crouch J.A."/>
            <person name="De Vries R.P."/>
            <person name="Sukno S.A."/>
            <person name="Thon M.R."/>
        </authorList>
    </citation>
    <scope>NUCLEOTIDE SEQUENCE</scope>
    <source>
        <strain evidence="2">MAFF235873</strain>
    </source>
</reference>
<dbReference type="Proteomes" id="UP001232148">
    <property type="component" value="Unassembled WGS sequence"/>
</dbReference>
<evidence type="ECO:0000256" key="1">
    <source>
        <dbReference type="SAM" id="Phobius"/>
    </source>
</evidence>
<feature type="transmembrane region" description="Helical" evidence="1">
    <location>
        <begin position="48"/>
        <end position="68"/>
    </location>
</feature>
<comment type="caution">
    <text evidence="2">The sequence shown here is derived from an EMBL/GenBank/DDBJ whole genome shotgun (WGS) entry which is preliminary data.</text>
</comment>
<dbReference type="AlphaFoldDB" id="A0AAD9H4N9"/>